<dbReference type="STRING" id="1111738.GCA_000427905_03186"/>
<evidence type="ECO:0000259" key="1">
    <source>
        <dbReference type="Pfam" id="PF02036"/>
    </source>
</evidence>
<sequence length="210" mass="23165">MRPIRQRWAVRRRCRCGGPERGEVVRGKELDALADALDLAKLTEDQFVQLLAVVHMLDRADAGVSVSAMSTQSLVDLIARASRKQLRAAAARQELRTLLLEELFRRMADHVVAEKTRHVDAVVEWVVTSGDAEPLRYQTRVVEGACETTSDPVYTPDVTITAAAEDVLRLAVSGNSRALSLLVTGKLKVRGDFGVAARFLGYFDIPKPRA</sequence>
<dbReference type="Gene3D" id="3.30.1050.10">
    <property type="entry name" value="SCP2 sterol-binding domain"/>
    <property type="match status" value="1"/>
</dbReference>
<name>A0A2W4L0P2_9PSEU</name>
<proteinExistence type="predicted"/>
<dbReference type="EMBL" id="QGUI01000581">
    <property type="protein sequence ID" value="PZM94499.1"/>
    <property type="molecule type" value="Genomic_DNA"/>
</dbReference>
<evidence type="ECO:0000313" key="2">
    <source>
        <dbReference type="EMBL" id="PZM94499.1"/>
    </source>
</evidence>
<reference evidence="2" key="1">
    <citation type="submission" date="2018-05" db="EMBL/GenBank/DDBJ databases">
        <authorList>
            <person name="Lanie J.A."/>
            <person name="Ng W.-L."/>
            <person name="Kazmierczak K.M."/>
            <person name="Andrzejewski T.M."/>
            <person name="Davidsen T.M."/>
            <person name="Wayne K.J."/>
            <person name="Tettelin H."/>
            <person name="Glass J.I."/>
            <person name="Rusch D."/>
            <person name="Podicherti R."/>
            <person name="Tsui H.-C.T."/>
            <person name="Winkler M.E."/>
        </authorList>
    </citation>
    <scope>NUCLEOTIDE SEQUENCE</scope>
    <source>
        <strain evidence="2">ZC4RG45</strain>
    </source>
</reference>
<dbReference type="InterPro" id="IPR003033">
    <property type="entry name" value="SCP2_sterol-bd_dom"/>
</dbReference>
<dbReference type="InterPro" id="IPR036527">
    <property type="entry name" value="SCP2_sterol-bd_dom_sf"/>
</dbReference>
<comment type="caution">
    <text evidence="2">The sequence shown here is derived from an EMBL/GenBank/DDBJ whole genome shotgun (WGS) entry which is preliminary data.</text>
</comment>
<dbReference type="SUPFAM" id="SSF55718">
    <property type="entry name" value="SCP-like"/>
    <property type="match status" value="1"/>
</dbReference>
<protein>
    <submittedName>
        <fullName evidence="2">Sterol-binding protein</fullName>
    </submittedName>
</protein>
<feature type="domain" description="SCP2" evidence="1">
    <location>
        <begin position="100"/>
        <end position="202"/>
    </location>
</feature>
<dbReference type="AlphaFoldDB" id="A0A2W4L0P2"/>
<organism evidence="2">
    <name type="scientific">Thermocrispum agreste</name>
    <dbReference type="NCBI Taxonomy" id="37925"/>
    <lineage>
        <taxon>Bacteria</taxon>
        <taxon>Bacillati</taxon>
        <taxon>Actinomycetota</taxon>
        <taxon>Actinomycetes</taxon>
        <taxon>Pseudonocardiales</taxon>
        <taxon>Pseudonocardiaceae</taxon>
        <taxon>Thermocrispum</taxon>
    </lineage>
</organism>
<gene>
    <name evidence="2" type="ORF">DIU77_14080</name>
</gene>
<accession>A0A2W4L0P2</accession>
<dbReference type="Pfam" id="PF02036">
    <property type="entry name" value="SCP2"/>
    <property type="match status" value="1"/>
</dbReference>